<sequence length="183" mass="20739">MELRIHRKFDLKDSSSGRSADKVEVDENTIRKDLDLKYCFYLEPTWRDARLNKFMESEDIMDYSLLLGVHYVDALGIVSEDGNSTCSISHYIWSVLDLSTSSNGKVSLQRESSSTGDEEVDLQQGSSSNLGVKNMPARAQKLHGDDAREAFNEVYDVISAVDLTFYSERFLEFIQKVFPSNGD</sequence>
<keyword evidence="3 6" id="KW-0808">Transferase</keyword>
<evidence type="ECO:0000313" key="7">
    <source>
        <dbReference type="Proteomes" id="UP001567538"/>
    </source>
</evidence>
<comment type="caution">
    <text evidence="6">The sequence shown here is derived from an EMBL/GenBank/DDBJ whole genome shotgun (WGS) entry which is preliminary data.</text>
</comment>
<feature type="region of interest" description="Disordered" evidence="4">
    <location>
        <begin position="107"/>
        <end position="130"/>
    </location>
</feature>
<keyword evidence="7" id="KW-1185">Reference proteome</keyword>
<dbReference type="PROSITE" id="PS51455">
    <property type="entry name" value="PIPK"/>
    <property type="match status" value="1"/>
</dbReference>
<evidence type="ECO:0000259" key="5">
    <source>
        <dbReference type="PROSITE" id="PS51455"/>
    </source>
</evidence>
<evidence type="ECO:0000256" key="4">
    <source>
        <dbReference type="SAM" id="MobiDB-lite"/>
    </source>
</evidence>
<dbReference type="Gene3D" id="3.30.810.10">
    <property type="entry name" value="2-Layer Sandwich"/>
    <property type="match status" value="1"/>
</dbReference>
<dbReference type="Proteomes" id="UP001567538">
    <property type="component" value="Unassembled WGS sequence"/>
</dbReference>
<evidence type="ECO:0000313" key="6">
    <source>
        <dbReference type="EMBL" id="KAL1549383.1"/>
    </source>
</evidence>
<proteinExistence type="predicted"/>
<dbReference type="InterPro" id="IPR002498">
    <property type="entry name" value="PInositol-4-P-4/5-kinase_core"/>
</dbReference>
<dbReference type="GO" id="GO:0005524">
    <property type="term" value="F:ATP binding"/>
    <property type="evidence" value="ECO:0007669"/>
    <property type="project" value="UniProtKB-UniRule"/>
</dbReference>
<accession>A0ABD1H253</accession>
<dbReference type="EMBL" id="JBEAFC010000007">
    <property type="protein sequence ID" value="KAL1549383.1"/>
    <property type="molecule type" value="Genomic_DNA"/>
</dbReference>
<evidence type="ECO:0000256" key="3">
    <source>
        <dbReference type="PROSITE-ProRule" id="PRU00781"/>
    </source>
</evidence>
<dbReference type="EC" id="2.7.1.68" evidence="1"/>
<organism evidence="6 7">
    <name type="scientific">Salvia divinorum</name>
    <name type="common">Maria pastora</name>
    <name type="synonym">Diviner's sage</name>
    <dbReference type="NCBI Taxonomy" id="28513"/>
    <lineage>
        <taxon>Eukaryota</taxon>
        <taxon>Viridiplantae</taxon>
        <taxon>Streptophyta</taxon>
        <taxon>Embryophyta</taxon>
        <taxon>Tracheophyta</taxon>
        <taxon>Spermatophyta</taxon>
        <taxon>Magnoliopsida</taxon>
        <taxon>eudicotyledons</taxon>
        <taxon>Gunneridae</taxon>
        <taxon>Pentapetalae</taxon>
        <taxon>asterids</taxon>
        <taxon>lamiids</taxon>
        <taxon>Lamiales</taxon>
        <taxon>Lamiaceae</taxon>
        <taxon>Nepetoideae</taxon>
        <taxon>Mentheae</taxon>
        <taxon>Salviinae</taxon>
        <taxon>Salvia</taxon>
        <taxon>Salvia subgen. Calosphace</taxon>
    </lineage>
</organism>
<dbReference type="InterPro" id="IPR027483">
    <property type="entry name" value="PInositol-4-P-4/5-kinase_C_sf"/>
</dbReference>
<dbReference type="InterPro" id="IPR023610">
    <property type="entry name" value="PInositol-4/5-P-5/4-kinase"/>
</dbReference>
<feature type="domain" description="PIPK" evidence="5">
    <location>
        <begin position="1"/>
        <end position="178"/>
    </location>
</feature>
<dbReference type="GO" id="GO:0046488">
    <property type="term" value="P:phosphatidylinositol metabolic process"/>
    <property type="evidence" value="ECO:0007669"/>
    <property type="project" value="UniProtKB-UniRule"/>
</dbReference>
<keyword evidence="2 3" id="KW-0418">Kinase</keyword>
<dbReference type="PANTHER" id="PTHR23086">
    <property type="entry name" value="PHOSPHATIDYLINOSITOL-4-PHOSPHATE 5-KINASE"/>
    <property type="match status" value="1"/>
</dbReference>
<dbReference type="AlphaFoldDB" id="A0ABD1H253"/>
<reference evidence="6 7" key="1">
    <citation type="submission" date="2024-06" db="EMBL/GenBank/DDBJ databases">
        <title>A chromosome level genome sequence of Diviner's sage (Salvia divinorum).</title>
        <authorList>
            <person name="Ford S.A."/>
            <person name="Ro D.-K."/>
            <person name="Ness R.W."/>
            <person name="Phillips M.A."/>
        </authorList>
    </citation>
    <scope>NUCLEOTIDE SEQUENCE [LARGE SCALE GENOMIC DNA]</scope>
    <source>
        <strain evidence="6">SAF-2024a</strain>
        <tissue evidence="6">Leaf</tissue>
    </source>
</reference>
<dbReference type="PANTHER" id="PTHR23086:SF8">
    <property type="entry name" value="PHOSPHATIDYLINOSITOL 5-PHOSPHATE 4-KINASE, ISOFORM A"/>
    <property type="match status" value="1"/>
</dbReference>
<dbReference type="GO" id="GO:0016308">
    <property type="term" value="F:1-phosphatidylinositol-4-phosphate 5-kinase activity"/>
    <property type="evidence" value="ECO:0007669"/>
    <property type="project" value="UniProtKB-EC"/>
</dbReference>
<dbReference type="SUPFAM" id="SSF56104">
    <property type="entry name" value="SAICAR synthase-like"/>
    <property type="match status" value="1"/>
</dbReference>
<dbReference type="Pfam" id="PF01504">
    <property type="entry name" value="PIP5K"/>
    <property type="match status" value="1"/>
</dbReference>
<dbReference type="SMART" id="SM00330">
    <property type="entry name" value="PIPKc"/>
    <property type="match status" value="1"/>
</dbReference>
<evidence type="ECO:0000256" key="1">
    <source>
        <dbReference type="ARBA" id="ARBA00012172"/>
    </source>
</evidence>
<keyword evidence="3" id="KW-0067">ATP-binding</keyword>
<name>A0ABD1H253_SALDI</name>
<gene>
    <name evidence="6" type="ORF">AAHA92_17495</name>
</gene>
<protein>
    <recommendedName>
        <fullName evidence="1">1-phosphatidylinositol-4-phosphate 5-kinase</fullName>
        <ecNumber evidence="1">2.7.1.68</ecNumber>
    </recommendedName>
</protein>
<evidence type="ECO:0000256" key="2">
    <source>
        <dbReference type="ARBA" id="ARBA00022777"/>
    </source>
</evidence>
<keyword evidence="3" id="KW-0547">Nucleotide-binding</keyword>